<dbReference type="Pfam" id="PF00583">
    <property type="entry name" value="Acetyltransf_1"/>
    <property type="match status" value="1"/>
</dbReference>
<dbReference type="InterPro" id="IPR016181">
    <property type="entry name" value="Acyl_CoA_acyltransferase"/>
</dbReference>
<evidence type="ECO:0000256" key="1">
    <source>
        <dbReference type="ARBA" id="ARBA00022679"/>
    </source>
</evidence>
<dbReference type="PANTHER" id="PTHR42919:SF8">
    <property type="entry name" value="N-ALPHA-ACETYLTRANSFERASE 50"/>
    <property type="match status" value="1"/>
</dbReference>
<dbReference type="CDD" id="cd04301">
    <property type="entry name" value="NAT_SF"/>
    <property type="match status" value="1"/>
</dbReference>
<dbReference type="InterPro" id="IPR051556">
    <property type="entry name" value="N-term/lysine_N-AcTrnsfr"/>
</dbReference>
<organism evidence="4 5">
    <name type="scientific">Paenibacillus wenxiniae</name>
    <dbReference type="NCBI Taxonomy" id="1636843"/>
    <lineage>
        <taxon>Bacteria</taxon>
        <taxon>Bacillati</taxon>
        <taxon>Bacillota</taxon>
        <taxon>Bacilli</taxon>
        <taxon>Bacillales</taxon>
        <taxon>Paenibacillaceae</taxon>
        <taxon>Paenibacillus</taxon>
    </lineage>
</organism>
<accession>A0ABW4RIZ3</accession>
<sequence>MKIELISCTLEHVHALQDISRETFQHTFGNQNTPENMAAYMEKAFRLEQLSTELSHPESRFFFAYVDGELAGYVKVNTGAAQTEQMGADALEVERIYVRHAYQGQKIGTYLLEHALHLAATEQRNPIWLGVWEHNRKAIAFYEKMGFVQTAVHSFYMGDEEQFDWIMSKTL</sequence>
<keyword evidence="1 4" id="KW-0808">Transferase</keyword>
<dbReference type="PROSITE" id="PS51186">
    <property type="entry name" value="GNAT"/>
    <property type="match status" value="1"/>
</dbReference>
<dbReference type="InterPro" id="IPR000182">
    <property type="entry name" value="GNAT_dom"/>
</dbReference>
<protein>
    <submittedName>
        <fullName evidence="4">GNAT family N-acetyltransferase</fullName>
        <ecNumber evidence="4">2.3.1.-</ecNumber>
    </submittedName>
</protein>
<gene>
    <name evidence="4" type="ORF">ACFSC9_11965</name>
</gene>
<dbReference type="RefSeq" id="WP_347323419.1">
    <property type="nucleotide sequence ID" value="NZ_JBCGUH010000001.1"/>
</dbReference>
<dbReference type="GO" id="GO:0016746">
    <property type="term" value="F:acyltransferase activity"/>
    <property type="evidence" value="ECO:0007669"/>
    <property type="project" value="UniProtKB-KW"/>
</dbReference>
<dbReference type="EC" id="2.3.1.-" evidence="4"/>
<dbReference type="Gene3D" id="3.40.630.30">
    <property type="match status" value="1"/>
</dbReference>
<evidence type="ECO:0000313" key="5">
    <source>
        <dbReference type="Proteomes" id="UP001597233"/>
    </source>
</evidence>
<proteinExistence type="predicted"/>
<dbReference type="Proteomes" id="UP001597233">
    <property type="component" value="Unassembled WGS sequence"/>
</dbReference>
<dbReference type="SUPFAM" id="SSF55729">
    <property type="entry name" value="Acyl-CoA N-acyltransferases (Nat)"/>
    <property type="match status" value="1"/>
</dbReference>
<keyword evidence="5" id="KW-1185">Reference proteome</keyword>
<dbReference type="EMBL" id="JBHUEH010000014">
    <property type="protein sequence ID" value="MFD1886239.1"/>
    <property type="molecule type" value="Genomic_DNA"/>
</dbReference>
<keyword evidence="2 4" id="KW-0012">Acyltransferase</keyword>
<evidence type="ECO:0000313" key="4">
    <source>
        <dbReference type="EMBL" id="MFD1886239.1"/>
    </source>
</evidence>
<dbReference type="PANTHER" id="PTHR42919">
    <property type="entry name" value="N-ALPHA-ACETYLTRANSFERASE"/>
    <property type="match status" value="1"/>
</dbReference>
<evidence type="ECO:0000259" key="3">
    <source>
        <dbReference type="PROSITE" id="PS51186"/>
    </source>
</evidence>
<name>A0ABW4RIZ3_9BACL</name>
<evidence type="ECO:0000256" key="2">
    <source>
        <dbReference type="ARBA" id="ARBA00023315"/>
    </source>
</evidence>
<reference evidence="5" key="1">
    <citation type="journal article" date="2019" name="Int. J. Syst. Evol. Microbiol.">
        <title>The Global Catalogue of Microorganisms (GCM) 10K type strain sequencing project: providing services to taxonomists for standard genome sequencing and annotation.</title>
        <authorList>
            <consortium name="The Broad Institute Genomics Platform"/>
            <consortium name="The Broad Institute Genome Sequencing Center for Infectious Disease"/>
            <person name="Wu L."/>
            <person name="Ma J."/>
        </authorList>
    </citation>
    <scope>NUCLEOTIDE SEQUENCE [LARGE SCALE GENOMIC DNA]</scope>
    <source>
        <strain evidence="5">CCUG 54950</strain>
    </source>
</reference>
<comment type="caution">
    <text evidence="4">The sequence shown here is derived from an EMBL/GenBank/DDBJ whole genome shotgun (WGS) entry which is preliminary data.</text>
</comment>
<feature type="domain" description="N-acetyltransferase" evidence="3">
    <location>
        <begin position="3"/>
        <end position="171"/>
    </location>
</feature>